<organism evidence="4">
    <name type="scientific">Tephrocybe rancida</name>
    <dbReference type="NCBI Taxonomy" id="117070"/>
    <lineage>
        <taxon>Eukaryota</taxon>
        <taxon>Fungi</taxon>
        <taxon>Dikarya</taxon>
        <taxon>Basidiomycota</taxon>
        <taxon>Agaricomycotina</taxon>
        <taxon>Agaricomycetes</taxon>
        <taxon>Agaricomycetidae</taxon>
        <taxon>Agaricales</taxon>
        <taxon>Tricholomatineae</taxon>
        <taxon>Lyophyllaceae</taxon>
        <taxon>Tephrocybe</taxon>
    </lineage>
</organism>
<dbReference type="OrthoDB" id="3262473at2759"/>
<dbReference type="EMBL" id="MH725794">
    <property type="protein sequence ID" value="AYE93172.1"/>
    <property type="molecule type" value="Genomic_DNA"/>
</dbReference>
<evidence type="ECO:0000259" key="3">
    <source>
        <dbReference type="Pfam" id="PF00961"/>
    </source>
</evidence>
<gene>
    <name evidence="4" type="ORF">DXG01_000017</name>
</gene>
<keyword evidence="4" id="KW-0540">Nuclease</keyword>
<keyword evidence="4" id="KW-0378">Hydrolase</keyword>
<evidence type="ECO:0000313" key="4">
    <source>
        <dbReference type="EMBL" id="AYE93172.1"/>
    </source>
</evidence>
<proteinExistence type="predicted"/>
<name>A0A386TY94_9AGAR</name>
<dbReference type="AlphaFoldDB" id="A0A386TY94"/>
<dbReference type="GO" id="GO:0004519">
    <property type="term" value="F:endonuclease activity"/>
    <property type="evidence" value="ECO:0007669"/>
    <property type="project" value="UniProtKB-KW"/>
</dbReference>
<feature type="region of interest" description="Disordered" evidence="2">
    <location>
        <begin position="70"/>
        <end position="95"/>
    </location>
</feature>
<dbReference type="PANTHER" id="PTHR36181:SF1">
    <property type="entry name" value="LAGLIDADG ENDONUCLEASE"/>
    <property type="match status" value="1"/>
</dbReference>
<dbReference type="InterPro" id="IPR027434">
    <property type="entry name" value="Homing_endonucl"/>
</dbReference>
<dbReference type="InterPro" id="IPR051289">
    <property type="entry name" value="LAGLIDADG_Endonuclease"/>
</dbReference>
<accession>A0A386TY94</accession>
<geneLocation type="mitochondrion" evidence="4"/>
<dbReference type="SUPFAM" id="SSF55608">
    <property type="entry name" value="Homing endonucleases"/>
    <property type="match status" value="2"/>
</dbReference>
<evidence type="ECO:0000256" key="1">
    <source>
        <dbReference type="ARBA" id="ARBA00002670"/>
    </source>
</evidence>
<sequence>MPALNLAVCWDIFYSLFNYIVKDNQQVTLITILSEWNLNDCAPGLSIDYYFYCCTPLPFSSFLRSSLPPSSPPKDYFGPSAGEEEGGDEGGRTGVLRREGGLLVLPSGNDRREERPPVSTYRPFLCLGSYLAGLIEGDGSINIPSTQRSSVGKLNYPSIQIVFQAKDFPLVAILCRLIGEGSISKKKQSAAYIYTINSLQGIVTLVQLINGKIRGGKHNKLNKLIDYINNKTSSSYGLQPRGLLRPGLILEKLPLDTSPLQNNGWLAGFIEADGCFQVRTSLTSKQRRLGISFELSQARITQQGYSTLEVMEMIASFLKISVNNIRGERKHPQYRIRTSSLRSNQILRDYLEKYPLYGSKLQDYKDWCQILSYFEMKTHYQNVDNICKIKSQMNQYRTVFLWDHLV</sequence>
<dbReference type="PANTHER" id="PTHR36181">
    <property type="entry name" value="INTRON-ENCODED ENDONUCLEASE AI3-RELATED"/>
    <property type="match status" value="1"/>
</dbReference>
<dbReference type="Gene3D" id="3.10.28.10">
    <property type="entry name" value="Homing endonucleases"/>
    <property type="match status" value="2"/>
</dbReference>
<feature type="domain" description="Homing endonuclease LAGLIDADG" evidence="3">
    <location>
        <begin position="131"/>
        <end position="225"/>
    </location>
</feature>
<dbReference type="FunFam" id="3.10.28.10:FF:000007">
    <property type="entry name" value="Intron-encoded DNA endonuclease aI3"/>
    <property type="match status" value="1"/>
</dbReference>
<comment type="function">
    <text evidence="1">Mitochondrial DNA endonuclease involved in intron homing.</text>
</comment>
<dbReference type="Pfam" id="PF00961">
    <property type="entry name" value="LAGLIDADG_1"/>
    <property type="match status" value="2"/>
</dbReference>
<dbReference type="GO" id="GO:0005739">
    <property type="term" value="C:mitochondrion"/>
    <property type="evidence" value="ECO:0007669"/>
    <property type="project" value="UniProtKB-ARBA"/>
</dbReference>
<protein>
    <submittedName>
        <fullName evidence="4">LAGLIDADG homing endonuclease</fullName>
    </submittedName>
</protein>
<keyword evidence="4" id="KW-0255">Endonuclease</keyword>
<evidence type="ECO:0000256" key="2">
    <source>
        <dbReference type="SAM" id="MobiDB-lite"/>
    </source>
</evidence>
<dbReference type="InterPro" id="IPR004860">
    <property type="entry name" value="LAGLIDADG_dom"/>
</dbReference>
<keyword evidence="4" id="KW-0496">Mitochondrion</keyword>
<feature type="domain" description="Homing endonuclease LAGLIDADG" evidence="3">
    <location>
        <begin position="266"/>
        <end position="370"/>
    </location>
</feature>
<reference evidence="4" key="1">
    <citation type="submission" date="2018-08" db="EMBL/GenBank/DDBJ databases">
        <title>Comparative mitochondrial genomics of the basidiomycete Termitomyces.</title>
        <authorList>
            <person name="Nieuwenhuis M."/>
        </authorList>
    </citation>
    <scope>NUCLEOTIDE SEQUENCE</scope>
    <source>
        <strain evidence="4">TRssc25</strain>
    </source>
</reference>